<keyword evidence="5" id="KW-1185">Reference proteome</keyword>
<sequence length="361" mass="40299">MSLSTDNKPPPLPQNIGHRGYKAAFPENSMIAFQGAVDVGADAIETDLHLSRDGVVVLSHDASLKRCFGKDEKIADCDWDYLSTLKTVREPHVGMPRLSDLLEWLTQPGIESIWVLLDIKTDDDPDALLGAIARTIAAAPPSPSLPWQERIVIGAWNETYLSLSRHHLPSHPRAIISFSPLYAQKFLPAPVGSYPHANVDFNLFQPSLIGPLGARFRRAVQLAARRKLYVWTVNDERWMEWCVRKSADGVITDDPRLMREVCERMSGGGGGDDGHEEEEEEEEEAEGSVRKGVADVAARQTRRRRCWVGTLGSYVKAGLLQVVTVVVVVLFWRQLDNRGRKRRGKGQERETTVPVPVKVKV</sequence>
<feature type="compositionally biased region" description="Acidic residues" evidence="1">
    <location>
        <begin position="274"/>
        <end position="286"/>
    </location>
</feature>
<keyword evidence="2" id="KW-1133">Transmembrane helix</keyword>
<dbReference type="EMBL" id="BAAFSV010000002">
    <property type="protein sequence ID" value="GAB1314020.1"/>
    <property type="molecule type" value="Genomic_DNA"/>
</dbReference>
<dbReference type="InterPro" id="IPR017946">
    <property type="entry name" value="PLC-like_Pdiesterase_TIM-brl"/>
</dbReference>
<evidence type="ECO:0000313" key="5">
    <source>
        <dbReference type="Proteomes" id="UP001628179"/>
    </source>
</evidence>
<keyword evidence="2" id="KW-0472">Membrane</keyword>
<reference evidence="4 5" key="1">
    <citation type="submission" date="2024-09" db="EMBL/GenBank/DDBJ databases">
        <title>Itraconazole resistance in Madurella fahalii resulting from another homologue of gene encoding cytochrome P450 14-alpha sterol demethylase (CYP51).</title>
        <authorList>
            <person name="Yoshioka I."/>
            <person name="Fahal A.H."/>
            <person name="Kaneko S."/>
            <person name="Yaguchi T."/>
        </authorList>
    </citation>
    <scope>NUCLEOTIDE SEQUENCE [LARGE SCALE GENOMIC DNA]</scope>
    <source>
        <strain evidence="4 5">IFM 68171</strain>
    </source>
</reference>
<dbReference type="RefSeq" id="XP_070915751.1">
    <property type="nucleotide sequence ID" value="XM_071059650.1"/>
</dbReference>
<comment type="caution">
    <text evidence="4">The sequence shown here is derived from an EMBL/GenBank/DDBJ whole genome shotgun (WGS) entry which is preliminary data.</text>
</comment>
<dbReference type="Pfam" id="PF03009">
    <property type="entry name" value="GDPD"/>
    <property type="match status" value="1"/>
</dbReference>
<dbReference type="Gene3D" id="3.20.20.190">
    <property type="entry name" value="Phosphatidylinositol (PI) phosphodiesterase"/>
    <property type="match status" value="1"/>
</dbReference>
<organism evidence="4 5">
    <name type="scientific">Madurella fahalii</name>
    <dbReference type="NCBI Taxonomy" id="1157608"/>
    <lineage>
        <taxon>Eukaryota</taxon>
        <taxon>Fungi</taxon>
        <taxon>Dikarya</taxon>
        <taxon>Ascomycota</taxon>
        <taxon>Pezizomycotina</taxon>
        <taxon>Sordariomycetes</taxon>
        <taxon>Sordariomycetidae</taxon>
        <taxon>Sordariales</taxon>
        <taxon>Sordariales incertae sedis</taxon>
        <taxon>Madurella</taxon>
    </lineage>
</organism>
<protein>
    <recommendedName>
        <fullName evidence="3">GP-PDE domain-containing protein</fullName>
    </recommendedName>
</protein>
<dbReference type="CDD" id="cd08570">
    <property type="entry name" value="GDPD_YPL206cp_fungi"/>
    <property type="match status" value="1"/>
</dbReference>
<evidence type="ECO:0000256" key="2">
    <source>
        <dbReference type="SAM" id="Phobius"/>
    </source>
</evidence>
<evidence type="ECO:0000256" key="1">
    <source>
        <dbReference type="SAM" id="MobiDB-lite"/>
    </source>
</evidence>
<dbReference type="PANTHER" id="PTHR43805:SF1">
    <property type="entry name" value="GP-PDE DOMAIN-CONTAINING PROTEIN"/>
    <property type="match status" value="1"/>
</dbReference>
<evidence type="ECO:0000259" key="3">
    <source>
        <dbReference type="PROSITE" id="PS51704"/>
    </source>
</evidence>
<dbReference type="Proteomes" id="UP001628179">
    <property type="component" value="Unassembled WGS sequence"/>
</dbReference>
<feature type="transmembrane region" description="Helical" evidence="2">
    <location>
        <begin position="311"/>
        <end position="332"/>
    </location>
</feature>
<dbReference type="InterPro" id="IPR030395">
    <property type="entry name" value="GP_PDE_dom"/>
</dbReference>
<dbReference type="SUPFAM" id="SSF51695">
    <property type="entry name" value="PLC-like phosphodiesterases"/>
    <property type="match status" value="1"/>
</dbReference>
<evidence type="ECO:0000313" key="4">
    <source>
        <dbReference type="EMBL" id="GAB1314020.1"/>
    </source>
</evidence>
<dbReference type="PANTHER" id="PTHR43805">
    <property type="entry name" value="GLYCEROPHOSPHORYL DIESTER PHOSPHODIESTERASE"/>
    <property type="match status" value="1"/>
</dbReference>
<feature type="domain" description="GP-PDE" evidence="3">
    <location>
        <begin position="13"/>
        <end position="262"/>
    </location>
</feature>
<gene>
    <name evidence="4" type="ORF">MFIFM68171_04230</name>
</gene>
<proteinExistence type="predicted"/>
<dbReference type="GeneID" id="98174973"/>
<keyword evidence="2" id="KW-0812">Transmembrane</keyword>
<name>A0ABQ0G8J4_9PEZI</name>
<accession>A0ABQ0G8J4</accession>
<dbReference type="PROSITE" id="PS51704">
    <property type="entry name" value="GP_PDE"/>
    <property type="match status" value="1"/>
</dbReference>
<feature type="region of interest" description="Disordered" evidence="1">
    <location>
        <begin position="263"/>
        <end position="293"/>
    </location>
</feature>